<dbReference type="EMBL" id="CALOZG010000008">
    <property type="protein sequence ID" value="CAH4029455.1"/>
    <property type="molecule type" value="Genomic_DNA"/>
</dbReference>
<feature type="compositionally biased region" description="Polar residues" evidence="2">
    <location>
        <begin position="312"/>
        <end position="323"/>
    </location>
</feature>
<evidence type="ECO:0000259" key="3">
    <source>
        <dbReference type="PROSITE" id="PS50174"/>
    </source>
</evidence>
<organism evidence="4 5">
    <name type="scientific">Pieris brassicae</name>
    <name type="common">White butterfly</name>
    <name type="synonym">Large white butterfly</name>
    <dbReference type="NCBI Taxonomy" id="7116"/>
    <lineage>
        <taxon>Eukaryota</taxon>
        <taxon>Metazoa</taxon>
        <taxon>Ecdysozoa</taxon>
        <taxon>Arthropoda</taxon>
        <taxon>Hexapoda</taxon>
        <taxon>Insecta</taxon>
        <taxon>Pterygota</taxon>
        <taxon>Neoptera</taxon>
        <taxon>Endopterygota</taxon>
        <taxon>Lepidoptera</taxon>
        <taxon>Glossata</taxon>
        <taxon>Ditrysia</taxon>
        <taxon>Papilionoidea</taxon>
        <taxon>Pieridae</taxon>
        <taxon>Pierinae</taxon>
        <taxon>Pieris</taxon>
    </lineage>
</organism>
<evidence type="ECO:0000256" key="1">
    <source>
        <dbReference type="ARBA" id="ARBA00040365"/>
    </source>
</evidence>
<proteinExistence type="predicted"/>
<dbReference type="GO" id="GO:0003676">
    <property type="term" value="F:nucleic acid binding"/>
    <property type="evidence" value="ECO:0007669"/>
    <property type="project" value="InterPro"/>
</dbReference>
<feature type="region of interest" description="Disordered" evidence="2">
    <location>
        <begin position="303"/>
        <end position="323"/>
    </location>
</feature>
<keyword evidence="5" id="KW-1185">Reference proteome</keyword>
<comment type="caution">
    <text evidence="4">The sequence shown here is derived from an EMBL/GenBank/DDBJ whole genome shotgun (WGS) entry which is preliminary data.</text>
</comment>
<dbReference type="PANTHER" id="PTHR23149:SF9">
    <property type="entry name" value="G PATCH DOMAIN-CONTAINING PROTEIN 4"/>
    <property type="match status" value="1"/>
</dbReference>
<evidence type="ECO:0000256" key="2">
    <source>
        <dbReference type="SAM" id="MobiDB-lite"/>
    </source>
</evidence>
<name>A0A9P0XAY2_PIEBR</name>
<evidence type="ECO:0000313" key="5">
    <source>
        <dbReference type="Proteomes" id="UP001152562"/>
    </source>
</evidence>
<dbReference type="AlphaFoldDB" id="A0A9P0XAY2"/>
<dbReference type="Pfam" id="PF01585">
    <property type="entry name" value="G-patch"/>
    <property type="match status" value="1"/>
</dbReference>
<evidence type="ECO:0000313" key="4">
    <source>
        <dbReference type="EMBL" id="CAH4029455.1"/>
    </source>
</evidence>
<feature type="region of interest" description="Disordered" evidence="2">
    <location>
        <begin position="188"/>
        <end position="226"/>
    </location>
</feature>
<dbReference type="InterPro" id="IPR000467">
    <property type="entry name" value="G_patch_dom"/>
</dbReference>
<dbReference type="SMART" id="SM00443">
    <property type="entry name" value="G_patch"/>
    <property type="match status" value="1"/>
</dbReference>
<dbReference type="InterPro" id="IPR050656">
    <property type="entry name" value="PINX1"/>
</dbReference>
<gene>
    <name evidence="4" type="ORF">PIBRA_LOCUS6208</name>
</gene>
<accession>A0A9P0XAY2</accession>
<dbReference type="Proteomes" id="UP001152562">
    <property type="component" value="Unassembled WGS sequence"/>
</dbReference>
<protein>
    <recommendedName>
        <fullName evidence="1">G patch domain-containing protein 4</fullName>
    </recommendedName>
</protein>
<feature type="domain" description="G-patch" evidence="3">
    <location>
        <begin position="1"/>
        <end position="46"/>
    </location>
</feature>
<feature type="compositionally biased region" description="Basic and acidic residues" evidence="2">
    <location>
        <begin position="197"/>
        <end position="214"/>
    </location>
</feature>
<sequence>MDFARKQLEKYGWTDGKGLGKHENGISQALKPKLKRSVTGIGHDAAAEFTEHWWTKLYNTAASNVEVTEKNGKTKKIKSKDNDFEITNSTWSYKKKNKTKSKEEYTNFFVRTSILTNGGVKTEDLEKSEDIKVNHGDVVKLTDEELFAACGGRTAHKGARHGVKALGKLARIEMQEQMLLQQTKYNGYSKTKKHKSHNIDKDKILFNNSEDKDKRQKKKKKHCSSDTEVIHSGCTENFKHIKHKWTNSTEKNLENTADNIESRAIECGKKKNHSINTQDTETNEECTPLEVKKKKIKKCKLKIDKPDDNDNVQETPVRNNDGNNIITLEKRKKSDVNEMEYLNVDVKPKKSKKTKCK</sequence>
<dbReference type="GO" id="GO:0005730">
    <property type="term" value="C:nucleolus"/>
    <property type="evidence" value="ECO:0007669"/>
    <property type="project" value="TreeGrafter"/>
</dbReference>
<dbReference type="PROSITE" id="PS50174">
    <property type="entry name" value="G_PATCH"/>
    <property type="match status" value="1"/>
</dbReference>
<reference evidence="4" key="1">
    <citation type="submission" date="2022-05" db="EMBL/GenBank/DDBJ databases">
        <authorList>
            <person name="Okamura Y."/>
        </authorList>
    </citation>
    <scope>NUCLEOTIDE SEQUENCE</scope>
</reference>
<dbReference type="PANTHER" id="PTHR23149">
    <property type="entry name" value="G PATCH DOMAIN CONTAINING PROTEIN"/>
    <property type="match status" value="1"/>
</dbReference>